<dbReference type="GO" id="GO:0004822">
    <property type="term" value="F:isoleucine-tRNA ligase activity"/>
    <property type="evidence" value="ECO:0007669"/>
    <property type="project" value="TreeGrafter"/>
</dbReference>
<dbReference type="Pfam" id="PF06827">
    <property type="entry name" value="zf-FPG_IleRS"/>
    <property type="match status" value="1"/>
</dbReference>
<protein>
    <recommendedName>
        <fullName evidence="1">Zinc finger FPG/IleRS-type domain-containing protein</fullName>
    </recommendedName>
</protein>
<sequence length="117" mass="13196">MGLRDEVLGELERLREQKQIASSQEATVNIRSTDEDLVYFIKHQITEKEFAAFCIVSEVEIDKLSGQVDITSEIGNIVVAKKSNHQKCQRCWNYWPTVGKNAEHADLCERCVGVVAG</sequence>
<dbReference type="PANTHER" id="PTHR42765:SF1">
    <property type="entry name" value="ISOLEUCINE--TRNA LIGASE, MITOCHONDRIAL"/>
    <property type="match status" value="1"/>
</dbReference>
<evidence type="ECO:0000259" key="1">
    <source>
        <dbReference type="Pfam" id="PF06827"/>
    </source>
</evidence>
<dbReference type="PANTHER" id="PTHR42765">
    <property type="entry name" value="SOLEUCYL-TRNA SYNTHETASE"/>
    <property type="match status" value="1"/>
</dbReference>
<comment type="caution">
    <text evidence="2">The sequence shown here is derived from an EMBL/GenBank/DDBJ whole genome shotgun (WGS) entry which is preliminary data.</text>
</comment>
<reference evidence="2" key="1">
    <citation type="journal article" date="2014" name="Front. Microbiol.">
        <title>High frequency of phylogenetically diverse reductive dehalogenase-homologous genes in deep subseafloor sedimentary metagenomes.</title>
        <authorList>
            <person name="Kawai M."/>
            <person name="Futagami T."/>
            <person name="Toyoda A."/>
            <person name="Takaki Y."/>
            <person name="Nishi S."/>
            <person name="Hori S."/>
            <person name="Arai W."/>
            <person name="Tsubouchi T."/>
            <person name="Morono Y."/>
            <person name="Uchiyama I."/>
            <person name="Ito T."/>
            <person name="Fujiyama A."/>
            <person name="Inagaki F."/>
            <person name="Takami H."/>
        </authorList>
    </citation>
    <scope>NUCLEOTIDE SEQUENCE</scope>
    <source>
        <strain evidence="2">Expedition CK06-06</strain>
    </source>
</reference>
<dbReference type="AlphaFoldDB" id="X1B5R6"/>
<evidence type="ECO:0000313" key="2">
    <source>
        <dbReference type="EMBL" id="GAG91064.1"/>
    </source>
</evidence>
<feature type="domain" description="Zinc finger FPG/IleRS-type" evidence="1">
    <location>
        <begin position="86"/>
        <end position="112"/>
    </location>
</feature>
<accession>X1B5R6</accession>
<dbReference type="Gene3D" id="1.10.730.20">
    <property type="match status" value="1"/>
</dbReference>
<dbReference type="InterPro" id="IPR010663">
    <property type="entry name" value="Znf_FPG/IleRS"/>
</dbReference>
<dbReference type="GO" id="GO:0005829">
    <property type="term" value="C:cytosol"/>
    <property type="evidence" value="ECO:0007669"/>
    <property type="project" value="TreeGrafter"/>
</dbReference>
<dbReference type="GO" id="GO:0005524">
    <property type="term" value="F:ATP binding"/>
    <property type="evidence" value="ECO:0007669"/>
    <property type="project" value="InterPro"/>
</dbReference>
<name>X1B5R6_9ZZZZ</name>
<dbReference type="SUPFAM" id="SSF47323">
    <property type="entry name" value="Anticodon-binding domain of a subclass of class I aminoacyl-tRNA synthetases"/>
    <property type="match status" value="1"/>
</dbReference>
<dbReference type="GO" id="GO:0006428">
    <property type="term" value="P:isoleucyl-tRNA aminoacylation"/>
    <property type="evidence" value="ECO:0007669"/>
    <property type="project" value="TreeGrafter"/>
</dbReference>
<gene>
    <name evidence="2" type="ORF">S01H4_44354</name>
</gene>
<dbReference type="EMBL" id="BART01024584">
    <property type="protein sequence ID" value="GAG91064.1"/>
    <property type="molecule type" value="Genomic_DNA"/>
</dbReference>
<proteinExistence type="predicted"/>
<dbReference type="InterPro" id="IPR009080">
    <property type="entry name" value="tRNAsynth_Ia_anticodon-bd"/>
</dbReference>
<organism evidence="2">
    <name type="scientific">marine sediment metagenome</name>
    <dbReference type="NCBI Taxonomy" id="412755"/>
    <lineage>
        <taxon>unclassified sequences</taxon>
        <taxon>metagenomes</taxon>
        <taxon>ecological metagenomes</taxon>
    </lineage>
</organism>
<dbReference type="InterPro" id="IPR050081">
    <property type="entry name" value="Ile-tRNA_ligase"/>
</dbReference>